<dbReference type="EMBL" id="JACHXK010000001">
    <property type="protein sequence ID" value="MBB3107995.1"/>
    <property type="molecule type" value="Genomic_DNA"/>
</dbReference>
<dbReference type="Pfam" id="PF05721">
    <property type="entry name" value="PhyH"/>
    <property type="match status" value="1"/>
</dbReference>
<evidence type="ECO:0000313" key="2">
    <source>
        <dbReference type="Proteomes" id="UP000570361"/>
    </source>
</evidence>
<dbReference type="GO" id="GO:0005506">
    <property type="term" value="F:iron ion binding"/>
    <property type="evidence" value="ECO:0007669"/>
    <property type="project" value="UniProtKB-ARBA"/>
</dbReference>
<dbReference type="PANTHER" id="PTHR20883">
    <property type="entry name" value="PHYTANOYL-COA DIOXYGENASE DOMAIN CONTAINING 1"/>
    <property type="match status" value="1"/>
</dbReference>
<accession>A0A7W5FKB7</accession>
<gene>
    <name evidence="1" type="ORF">FHS18_000023</name>
</gene>
<name>A0A7W5FKB7_9BACL</name>
<reference evidence="1 2" key="1">
    <citation type="submission" date="2020-08" db="EMBL/GenBank/DDBJ databases">
        <title>Genomic Encyclopedia of Type Strains, Phase III (KMG-III): the genomes of soil and plant-associated and newly described type strains.</title>
        <authorList>
            <person name="Whitman W."/>
        </authorList>
    </citation>
    <scope>NUCLEOTIDE SEQUENCE [LARGE SCALE GENOMIC DNA]</scope>
    <source>
        <strain evidence="1 2">CECT 5862</strain>
    </source>
</reference>
<dbReference type="Proteomes" id="UP000570361">
    <property type="component" value="Unassembled WGS sequence"/>
</dbReference>
<proteinExistence type="predicted"/>
<dbReference type="RefSeq" id="WP_183595728.1">
    <property type="nucleotide sequence ID" value="NZ_JACHXK010000001.1"/>
</dbReference>
<dbReference type="SUPFAM" id="SSF51197">
    <property type="entry name" value="Clavaminate synthase-like"/>
    <property type="match status" value="1"/>
</dbReference>
<sequence>MVSYSPQAKPRANRYYVQVEQYKQYHRDGFVKVEGLIDPIEIERYRLWAERLRIENEAKRELASVESTDPLKAEFAEKTRVHMISRQHREGEELMLHPRVLDVLEALVGPDVYALQSMLFFNPPGRGGQGWHQDAYYIKTHPDTLVGAWIALEDADEENGCLWVAPGSNHEPIYPPESRHGGSVHAEGAFADLHPVSNVSHLDDEVNTLAKVVANYPPPISVPMKPGDVLFFHSHLFHRSFPNRTADRFRRSYVCHYCNARSFVPWDHDGYEGESGNYRQILARGRTNLPYAEPQFGTEVSITQHDETMDSQTVSMMGMEDGNMMPIVDKKTSH</sequence>
<comment type="caution">
    <text evidence="1">The sequence shown here is derived from an EMBL/GenBank/DDBJ whole genome shotgun (WGS) entry which is preliminary data.</text>
</comment>
<dbReference type="PANTHER" id="PTHR20883:SF48">
    <property type="entry name" value="ECTOINE DIOXYGENASE"/>
    <property type="match status" value="1"/>
</dbReference>
<dbReference type="AlphaFoldDB" id="A0A7W5FKB7"/>
<keyword evidence="2" id="KW-1185">Reference proteome</keyword>
<dbReference type="InterPro" id="IPR008775">
    <property type="entry name" value="Phytyl_CoA_dOase-like"/>
</dbReference>
<evidence type="ECO:0000313" key="1">
    <source>
        <dbReference type="EMBL" id="MBB3107995.1"/>
    </source>
</evidence>
<protein>
    <submittedName>
        <fullName evidence="1">Chlorinating enzyme</fullName>
    </submittedName>
</protein>
<organism evidence="1 2">
    <name type="scientific">Paenibacillus phyllosphaerae</name>
    <dbReference type="NCBI Taxonomy" id="274593"/>
    <lineage>
        <taxon>Bacteria</taxon>
        <taxon>Bacillati</taxon>
        <taxon>Bacillota</taxon>
        <taxon>Bacilli</taxon>
        <taxon>Bacillales</taxon>
        <taxon>Paenibacillaceae</taxon>
        <taxon>Paenibacillus</taxon>
    </lineage>
</organism>
<dbReference type="GO" id="GO:0016706">
    <property type="term" value="F:2-oxoglutarate-dependent dioxygenase activity"/>
    <property type="evidence" value="ECO:0007669"/>
    <property type="project" value="UniProtKB-ARBA"/>
</dbReference>
<dbReference type="Gene3D" id="2.60.120.620">
    <property type="entry name" value="q2cbj1_9rhob like domain"/>
    <property type="match status" value="1"/>
</dbReference>